<comment type="similarity">
    <text evidence="2">Belongs to the pyridoxamine 5'-phosphate oxidase family.</text>
</comment>
<evidence type="ECO:0000259" key="7">
    <source>
        <dbReference type="Pfam" id="PF10590"/>
    </source>
</evidence>
<dbReference type="PANTHER" id="PTHR10851:SF0">
    <property type="entry name" value="PYRIDOXINE-5'-PHOSPHATE OXIDASE"/>
    <property type="match status" value="1"/>
</dbReference>
<dbReference type="InterPro" id="IPR011576">
    <property type="entry name" value="Pyridox_Oxase_N"/>
</dbReference>
<organism evidence="8 9">
    <name type="scientific">Microbacterium invictum</name>
    <dbReference type="NCBI Taxonomy" id="515415"/>
    <lineage>
        <taxon>Bacteria</taxon>
        <taxon>Bacillati</taxon>
        <taxon>Actinomycetota</taxon>
        <taxon>Actinomycetes</taxon>
        <taxon>Micrococcales</taxon>
        <taxon>Microbacteriaceae</taxon>
        <taxon>Microbacterium</taxon>
    </lineage>
</organism>
<keyword evidence="9" id="KW-1185">Reference proteome</keyword>
<dbReference type="AlphaFoldDB" id="A0AA40SNQ8"/>
<evidence type="ECO:0000256" key="5">
    <source>
        <dbReference type="ARBA" id="ARBA00023002"/>
    </source>
</evidence>
<dbReference type="RefSeq" id="WP_183499141.1">
    <property type="nucleotide sequence ID" value="NZ_BAABCO010000001.1"/>
</dbReference>
<keyword evidence="4" id="KW-0288">FMN</keyword>
<keyword evidence="5" id="KW-0560">Oxidoreductase</keyword>
<gene>
    <name evidence="8" type="ORF">BKA10_001276</name>
</gene>
<dbReference type="GO" id="GO:0008615">
    <property type="term" value="P:pyridoxine biosynthetic process"/>
    <property type="evidence" value="ECO:0007669"/>
    <property type="project" value="InterPro"/>
</dbReference>
<dbReference type="NCBIfam" id="NF004231">
    <property type="entry name" value="PRK05679.1"/>
    <property type="match status" value="1"/>
</dbReference>
<keyword evidence="3" id="KW-0285">Flavoprotein</keyword>
<feature type="domain" description="Pyridoxamine 5'-phosphate oxidase N-terminal" evidence="6">
    <location>
        <begin position="191"/>
        <end position="311"/>
    </location>
</feature>
<name>A0AA40SNQ8_9MICO</name>
<evidence type="ECO:0000313" key="9">
    <source>
        <dbReference type="Proteomes" id="UP000549113"/>
    </source>
</evidence>
<dbReference type="InterPro" id="IPR012349">
    <property type="entry name" value="Split_barrel_FMN-bd"/>
</dbReference>
<evidence type="ECO:0000259" key="6">
    <source>
        <dbReference type="Pfam" id="PF01243"/>
    </source>
</evidence>
<reference evidence="8 9" key="1">
    <citation type="submission" date="2020-08" db="EMBL/GenBank/DDBJ databases">
        <title>Sequencing the genomes of 1000 actinobacteria strains.</title>
        <authorList>
            <person name="Klenk H.-P."/>
        </authorList>
    </citation>
    <scope>NUCLEOTIDE SEQUENCE [LARGE SCALE GENOMIC DNA]</scope>
    <source>
        <strain evidence="8 9">DSM 19600</strain>
    </source>
</reference>
<dbReference type="Gene3D" id="2.30.110.10">
    <property type="entry name" value="Electron Transport, Fmn-binding Protein, Chain A"/>
    <property type="match status" value="1"/>
</dbReference>
<evidence type="ECO:0000256" key="3">
    <source>
        <dbReference type="ARBA" id="ARBA00022630"/>
    </source>
</evidence>
<dbReference type="PANTHER" id="PTHR10851">
    <property type="entry name" value="PYRIDOXINE-5-PHOSPHATE OXIDASE"/>
    <property type="match status" value="1"/>
</dbReference>
<protein>
    <submittedName>
        <fullName evidence="8">Pyridoxine/pyridoxamine 5'-phosphate oxidase</fullName>
    </submittedName>
</protein>
<dbReference type="Proteomes" id="UP000549113">
    <property type="component" value="Unassembled WGS sequence"/>
</dbReference>
<dbReference type="InterPro" id="IPR000659">
    <property type="entry name" value="Pyridox_Oxase"/>
</dbReference>
<dbReference type="InterPro" id="IPR019576">
    <property type="entry name" value="Pyridoxamine_oxidase_dimer_C"/>
</dbReference>
<proteinExistence type="inferred from homology"/>
<dbReference type="GO" id="GO:0004733">
    <property type="term" value="F:pyridoxamine phosphate oxidase activity"/>
    <property type="evidence" value="ECO:0007669"/>
    <property type="project" value="InterPro"/>
</dbReference>
<feature type="domain" description="Pyridoxine 5'-phosphate oxidase dimerisation C-terminal" evidence="7">
    <location>
        <begin position="329"/>
        <end position="371"/>
    </location>
</feature>
<dbReference type="Pfam" id="PF01243">
    <property type="entry name" value="PNPOx_N"/>
    <property type="match status" value="1"/>
</dbReference>
<dbReference type="GO" id="GO:0010181">
    <property type="term" value="F:FMN binding"/>
    <property type="evidence" value="ECO:0007669"/>
    <property type="project" value="InterPro"/>
</dbReference>
<accession>A0AA40SNQ8</accession>
<comment type="cofactor">
    <cofactor evidence="1">
        <name>FMN</name>
        <dbReference type="ChEBI" id="CHEBI:58210"/>
    </cofactor>
</comment>
<comment type="caution">
    <text evidence="8">The sequence shown here is derived from an EMBL/GenBank/DDBJ whole genome shotgun (WGS) entry which is preliminary data.</text>
</comment>
<sequence length="371" mass="40534">MSGRQWITADDIAKARQDFIDAIPGWRAPTAHGVAFVPGGGQAIAPGHFPLVNTAEHLLPAAVLATVVGHTAGSAAYALTPQQLDEAIALIEPAEASTVYEHPNLWRWRDHIRPAWQRDPDAQVIAVYIGDDAVRADDHPAVTALRSAAAERALPWRQRLRALPTFDGPLPRFTPEAAPDDPRALFDTWLRAAIAEGVHAPHAATLATADAGGGVSARTLVLKDVDERGWWFASRTDGRKARDVRSNPRAAMTFFWREHGRQVRLSGRVMDAGRAAADADFLARPVHSRAAAIIGEQSTPLPSRAEYVSAFDSAQADVAAHPDRTSDTWAAFILQPLVVEFWATTADTGHVRLEYRRNETADPWRRGLLWP</sequence>
<dbReference type="Pfam" id="PF10590">
    <property type="entry name" value="PNP_phzG_C"/>
    <property type="match status" value="1"/>
</dbReference>
<dbReference type="EMBL" id="JACIFH010000001">
    <property type="protein sequence ID" value="MBB4139482.1"/>
    <property type="molecule type" value="Genomic_DNA"/>
</dbReference>
<dbReference type="SUPFAM" id="SSF50475">
    <property type="entry name" value="FMN-binding split barrel"/>
    <property type="match status" value="1"/>
</dbReference>
<evidence type="ECO:0000256" key="1">
    <source>
        <dbReference type="ARBA" id="ARBA00001917"/>
    </source>
</evidence>
<evidence type="ECO:0000256" key="4">
    <source>
        <dbReference type="ARBA" id="ARBA00022643"/>
    </source>
</evidence>
<evidence type="ECO:0000256" key="2">
    <source>
        <dbReference type="ARBA" id="ARBA00007301"/>
    </source>
</evidence>
<evidence type="ECO:0000313" key="8">
    <source>
        <dbReference type="EMBL" id="MBB4139482.1"/>
    </source>
</evidence>